<sequence>MKSIRVFHILKHTPTRTKILQVIYTQHTSEAIEEFAKYVGFICTRNSIRDKVGGTMYKNKTINAANEVSAALKGKCGDKPKYEITIILRKYREELPNKKQRGVKQKKEQIMKF</sequence>
<organism evidence="1 2">
    <name type="scientific">Helicobacter macacae MIT 99-5501</name>
    <dbReference type="NCBI Taxonomy" id="1357400"/>
    <lineage>
        <taxon>Bacteria</taxon>
        <taxon>Pseudomonadati</taxon>
        <taxon>Campylobacterota</taxon>
        <taxon>Epsilonproteobacteria</taxon>
        <taxon>Campylobacterales</taxon>
        <taxon>Helicobacteraceae</taxon>
        <taxon>Helicobacter</taxon>
    </lineage>
</organism>
<dbReference type="Proteomes" id="UP000018731">
    <property type="component" value="Unassembled WGS sequence"/>
</dbReference>
<gene>
    <name evidence="1" type="ORF">HMPREF2086_00024</name>
</gene>
<name>V8CC63_9HELI</name>
<dbReference type="RefSeq" id="WP_023926694.1">
    <property type="nucleotide sequence ID" value="NZ_KI669454.1"/>
</dbReference>
<accession>V8CC63</accession>
<dbReference type="EMBL" id="AZJI01000001">
    <property type="protein sequence ID" value="ETD24692.1"/>
    <property type="molecule type" value="Genomic_DNA"/>
</dbReference>
<evidence type="ECO:0000313" key="1">
    <source>
        <dbReference type="EMBL" id="ETD24692.1"/>
    </source>
</evidence>
<proteinExistence type="predicted"/>
<evidence type="ECO:0000313" key="2">
    <source>
        <dbReference type="Proteomes" id="UP000018731"/>
    </source>
</evidence>
<protein>
    <submittedName>
        <fullName evidence="1">Uncharacterized protein</fullName>
    </submittedName>
</protein>
<keyword evidence="2" id="KW-1185">Reference proteome</keyword>
<dbReference type="PATRIC" id="fig|1357400.3.peg.40"/>
<dbReference type="HOGENOM" id="CLU_2130016_0_0_7"/>
<reference evidence="1 2" key="1">
    <citation type="journal article" date="2014" name="Genome Announc.">
        <title>Draft genome sequences of six enterohepatic helicobacter species isolated from humans and one from rhesus macaques.</title>
        <authorList>
            <person name="Shen Z."/>
            <person name="Sheh A."/>
            <person name="Young S.K."/>
            <person name="Abouelliel A."/>
            <person name="Ward D.V."/>
            <person name="Earl A.M."/>
            <person name="Fox J.G."/>
        </authorList>
    </citation>
    <scope>NUCLEOTIDE SEQUENCE [LARGE SCALE GENOMIC DNA]</scope>
    <source>
        <strain evidence="1 2">MIT 99-5501</strain>
    </source>
</reference>
<comment type="caution">
    <text evidence="1">The sequence shown here is derived from an EMBL/GenBank/DDBJ whole genome shotgun (WGS) entry which is preliminary data.</text>
</comment>
<dbReference type="AlphaFoldDB" id="V8CC63"/>